<accession>A0A5B7G9D5</accession>
<organism evidence="1 2">
    <name type="scientific">Portunus trituberculatus</name>
    <name type="common">Swimming crab</name>
    <name type="synonym">Neptunus trituberculatus</name>
    <dbReference type="NCBI Taxonomy" id="210409"/>
    <lineage>
        <taxon>Eukaryota</taxon>
        <taxon>Metazoa</taxon>
        <taxon>Ecdysozoa</taxon>
        <taxon>Arthropoda</taxon>
        <taxon>Crustacea</taxon>
        <taxon>Multicrustacea</taxon>
        <taxon>Malacostraca</taxon>
        <taxon>Eumalacostraca</taxon>
        <taxon>Eucarida</taxon>
        <taxon>Decapoda</taxon>
        <taxon>Pleocyemata</taxon>
        <taxon>Brachyura</taxon>
        <taxon>Eubrachyura</taxon>
        <taxon>Portunoidea</taxon>
        <taxon>Portunidae</taxon>
        <taxon>Portuninae</taxon>
        <taxon>Portunus</taxon>
    </lineage>
</organism>
<name>A0A5B7G9D5_PORTR</name>
<dbReference type="AlphaFoldDB" id="A0A5B7G9D5"/>
<reference evidence="1 2" key="1">
    <citation type="submission" date="2019-05" db="EMBL/GenBank/DDBJ databases">
        <title>Another draft genome of Portunus trituberculatus and its Hox gene families provides insights of decapod evolution.</title>
        <authorList>
            <person name="Jeong J.-H."/>
            <person name="Song I."/>
            <person name="Kim S."/>
            <person name="Choi T."/>
            <person name="Kim D."/>
            <person name="Ryu S."/>
            <person name="Kim W."/>
        </authorList>
    </citation>
    <scope>NUCLEOTIDE SEQUENCE [LARGE SCALE GENOMIC DNA]</scope>
    <source>
        <tissue evidence="1">Muscle</tissue>
    </source>
</reference>
<keyword evidence="2" id="KW-1185">Reference proteome</keyword>
<evidence type="ECO:0000313" key="1">
    <source>
        <dbReference type="EMBL" id="MPC53853.1"/>
    </source>
</evidence>
<comment type="caution">
    <text evidence="1">The sequence shown here is derived from an EMBL/GenBank/DDBJ whole genome shotgun (WGS) entry which is preliminary data.</text>
</comment>
<protein>
    <submittedName>
        <fullName evidence="1">Uncharacterized protein</fullName>
    </submittedName>
</protein>
<dbReference type="EMBL" id="VSRR010011936">
    <property type="protein sequence ID" value="MPC53853.1"/>
    <property type="molecule type" value="Genomic_DNA"/>
</dbReference>
<sequence length="83" mass="9237">MDWDEACGMLEAQCHRLCYDHTSPSSPRPTRHTLSETPAGHRCIEVVATCSSHSEIPGSKAIKLELMGRLVVPWVHEPRTSVI</sequence>
<dbReference type="Proteomes" id="UP000324222">
    <property type="component" value="Unassembled WGS sequence"/>
</dbReference>
<evidence type="ECO:0000313" key="2">
    <source>
        <dbReference type="Proteomes" id="UP000324222"/>
    </source>
</evidence>
<proteinExistence type="predicted"/>
<gene>
    <name evidence="1" type="ORF">E2C01_047756</name>
</gene>